<dbReference type="InterPro" id="IPR002559">
    <property type="entry name" value="Transposase_11"/>
</dbReference>
<dbReference type="NCBIfam" id="NF033564">
    <property type="entry name" value="transpos_ISAs1"/>
    <property type="match status" value="1"/>
</dbReference>
<gene>
    <name evidence="4" type="ORF">ACFPET_20650</name>
</gene>
<accession>A0ABV8U5C8</accession>
<feature type="domain" description="H repeat-associated protein N-terminal" evidence="3">
    <location>
        <begin position="1"/>
        <end position="88"/>
    </location>
</feature>
<comment type="caution">
    <text evidence="4">The sequence shown here is derived from an EMBL/GenBank/DDBJ whole genome shotgun (WGS) entry which is preliminary data.</text>
</comment>
<dbReference type="Pfam" id="PF13808">
    <property type="entry name" value="DDE_Tnp_1_assoc"/>
    <property type="match status" value="1"/>
</dbReference>
<feature type="region of interest" description="Disordered" evidence="1">
    <location>
        <begin position="98"/>
        <end position="132"/>
    </location>
</feature>
<dbReference type="InterPro" id="IPR051698">
    <property type="entry name" value="Transposase_11-like"/>
</dbReference>
<dbReference type="Proteomes" id="UP001595823">
    <property type="component" value="Unassembled WGS sequence"/>
</dbReference>
<dbReference type="PANTHER" id="PTHR30298">
    <property type="entry name" value="H REPEAT-ASSOCIATED PREDICTED TRANSPOSASE"/>
    <property type="match status" value="1"/>
</dbReference>
<dbReference type="InterPro" id="IPR032806">
    <property type="entry name" value="YbfD_N"/>
</dbReference>
<dbReference type="InterPro" id="IPR047647">
    <property type="entry name" value="ISAs1_transpos"/>
</dbReference>
<feature type="non-terminal residue" evidence="4">
    <location>
        <position position="278"/>
    </location>
</feature>
<name>A0ABV8U5C8_9ACTN</name>
<evidence type="ECO:0000256" key="1">
    <source>
        <dbReference type="SAM" id="MobiDB-lite"/>
    </source>
</evidence>
<sequence>MPDPRSRRGRWYPLASVLAIAAAAVSCGATTISEIAEWAEALSADVLHRLGFRFHPFRLRRSPSRACISTILTRIDAEALDQALCQWLIDRHQITLNQDKDQDDSDPTPRKRRPLAAKALDGKSLKGSKTRGNDRRHLLSLVTHDDGITYAQQEVGKKTNETTGFKPLLEPFDLTGTVLTFDALHTVKELLRWVHEEKNAYYVAIVKRNQELQYQELEALPWNTIPIGHTASGKEHGRKESRSVKITCVDESVEALRLPGTSIAIRLHRRRKPREKKE</sequence>
<reference evidence="5" key="1">
    <citation type="journal article" date="2019" name="Int. J. Syst. Evol. Microbiol.">
        <title>The Global Catalogue of Microorganisms (GCM) 10K type strain sequencing project: providing services to taxonomists for standard genome sequencing and annotation.</title>
        <authorList>
            <consortium name="The Broad Institute Genomics Platform"/>
            <consortium name="The Broad Institute Genome Sequencing Center for Infectious Disease"/>
            <person name="Wu L."/>
            <person name="Ma J."/>
        </authorList>
    </citation>
    <scope>NUCLEOTIDE SEQUENCE [LARGE SCALE GENOMIC DNA]</scope>
    <source>
        <strain evidence="5">IBRC-M 10908</strain>
    </source>
</reference>
<evidence type="ECO:0000313" key="4">
    <source>
        <dbReference type="EMBL" id="MFC4337610.1"/>
    </source>
</evidence>
<feature type="domain" description="Transposase IS4-like" evidence="2">
    <location>
        <begin position="119"/>
        <end position="232"/>
    </location>
</feature>
<evidence type="ECO:0000259" key="2">
    <source>
        <dbReference type="Pfam" id="PF01609"/>
    </source>
</evidence>
<dbReference type="PROSITE" id="PS51257">
    <property type="entry name" value="PROKAR_LIPOPROTEIN"/>
    <property type="match status" value="1"/>
</dbReference>
<dbReference type="PANTHER" id="PTHR30298:SF0">
    <property type="entry name" value="PROTEIN YBFL-RELATED"/>
    <property type="match status" value="1"/>
</dbReference>
<evidence type="ECO:0000259" key="3">
    <source>
        <dbReference type="Pfam" id="PF13808"/>
    </source>
</evidence>
<dbReference type="RefSeq" id="WP_380624774.1">
    <property type="nucleotide sequence ID" value="NZ_JBHSDK010000037.1"/>
</dbReference>
<keyword evidence="5" id="KW-1185">Reference proteome</keyword>
<evidence type="ECO:0000313" key="5">
    <source>
        <dbReference type="Proteomes" id="UP001595823"/>
    </source>
</evidence>
<proteinExistence type="predicted"/>
<organism evidence="4 5">
    <name type="scientific">Salininema proteolyticum</name>
    <dbReference type="NCBI Taxonomy" id="1607685"/>
    <lineage>
        <taxon>Bacteria</taxon>
        <taxon>Bacillati</taxon>
        <taxon>Actinomycetota</taxon>
        <taxon>Actinomycetes</taxon>
        <taxon>Glycomycetales</taxon>
        <taxon>Glycomycetaceae</taxon>
        <taxon>Salininema</taxon>
    </lineage>
</organism>
<dbReference type="EMBL" id="JBHSDK010000037">
    <property type="protein sequence ID" value="MFC4337610.1"/>
    <property type="molecule type" value="Genomic_DNA"/>
</dbReference>
<dbReference type="Pfam" id="PF01609">
    <property type="entry name" value="DDE_Tnp_1"/>
    <property type="match status" value="1"/>
</dbReference>
<protein>
    <submittedName>
        <fullName evidence="4">ISAs1 family transposase</fullName>
    </submittedName>
</protein>